<accession>A0A2W1ND97</accession>
<dbReference type="OrthoDB" id="9815002at2"/>
<dbReference type="InterPro" id="IPR008258">
    <property type="entry name" value="Transglycosylase_SLT_dom_1"/>
</dbReference>
<name>A0A2W1ND97_PAEXE</name>
<dbReference type="Proteomes" id="UP000214746">
    <property type="component" value="Unassembled WGS sequence"/>
</dbReference>
<gene>
    <name evidence="3" type="ORF">CBW46_002620</name>
</gene>
<dbReference type="CDD" id="cd00254">
    <property type="entry name" value="LT-like"/>
    <property type="match status" value="1"/>
</dbReference>
<evidence type="ECO:0000259" key="2">
    <source>
        <dbReference type="Pfam" id="PF01464"/>
    </source>
</evidence>
<dbReference type="SUPFAM" id="SSF53955">
    <property type="entry name" value="Lysozyme-like"/>
    <property type="match status" value="1"/>
</dbReference>
<keyword evidence="4" id="KW-1185">Reference proteome</keyword>
<proteinExistence type="predicted"/>
<comment type="caution">
    <text evidence="3">The sequence shown here is derived from an EMBL/GenBank/DDBJ whole genome shotgun (WGS) entry which is preliminary data.</text>
</comment>
<dbReference type="PANTHER" id="PTHR37423">
    <property type="entry name" value="SOLUBLE LYTIC MUREIN TRANSGLYCOSYLASE-RELATED"/>
    <property type="match status" value="1"/>
</dbReference>
<dbReference type="InterPro" id="IPR023346">
    <property type="entry name" value="Lysozyme-like_dom_sf"/>
</dbReference>
<protein>
    <submittedName>
        <fullName evidence="3">Lytic transglycosylase domain-containing protein</fullName>
    </submittedName>
</protein>
<evidence type="ECO:0000313" key="3">
    <source>
        <dbReference type="EMBL" id="PZE22679.1"/>
    </source>
</evidence>
<evidence type="ECO:0000256" key="1">
    <source>
        <dbReference type="SAM" id="MobiDB-lite"/>
    </source>
</evidence>
<feature type="domain" description="Transglycosylase SLT" evidence="2">
    <location>
        <begin position="105"/>
        <end position="199"/>
    </location>
</feature>
<sequence length="235" mass="24692">MNKIDPRTIKELLHLQMLSQMDQIAGGAASAAQADSDFSDLLNTILAQSVEAGTLGADAAPTNAVPPLKPATAHPGLTFANTNPPPAGAAPRSLTGKAVELDPVILDASNRHAVKPSLVQAVIDAESSFNTNAVSSAGAKGLMQLMDQTSRSLGVTNPFDPVQNIEGGTRYLSDLLSKYNGNQATALAAYNAGPGRLHRLGIANDSDLAANMHLLPRQTQNYVTKVTRLQREYEA</sequence>
<reference evidence="3" key="1">
    <citation type="submission" date="2018-06" db="EMBL/GenBank/DDBJ databases">
        <title>Paenibacillus xerothermodurans sp. nov. an extremely dry heat resistant spore forming bacterium isolated from the soil of Cape Canaveral, Florida.</title>
        <authorList>
            <person name="Seuylemezian A."/>
            <person name="Kaur N."/>
            <person name="Patil P."/>
            <person name="Patil P."/>
            <person name="Mayilraj S."/>
            <person name="Vaishampayan P."/>
        </authorList>
    </citation>
    <scope>NUCLEOTIDE SEQUENCE [LARGE SCALE GENOMIC DNA]</scope>
    <source>
        <strain evidence="3">ATCC 27380</strain>
    </source>
</reference>
<evidence type="ECO:0000313" key="4">
    <source>
        <dbReference type="Proteomes" id="UP000214746"/>
    </source>
</evidence>
<dbReference type="Gene3D" id="1.10.530.10">
    <property type="match status" value="1"/>
</dbReference>
<dbReference type="Pfam" id="PF01464">
    <property type="entry name" value="SLT"/>
    <property type="match status" value="1"/>
</dbReference>
<dbReference type="PANTHER" id="PTHR37423:SF2">
    <property type="entry name" value="MEMBRANE-BOUND LYTIC MUREIN TRANSGLYCOSYLASE C"/>
    <property type="match status" value="1"/>
</dbReference>
<organism evidence="3 4">
    <name type="scientific">Paenibacillus xerothermodurans</name>
    <dbReference type="NCBI Taxonomy" id="1977292"/>
    <lineage>
        <taxon>Bacteria</taxon>
        <taxon>Bacillati</taxon>
        <taxon>Bacillota</taxon>
        <taxon>Bacilli</taxon>
        <taxon>Bacillales</taxon>
        <taxon>Paenibacillaceae</taxon>
        <taxon>Paenibacillus</taxon>
    </lineage>
</organism>
<dbReference type="EMBL" id="NHRJ02000001">
    <property type="protein sequence ID" value="PZE22679.1"/>
    <property type="molecule type" value="Genomic_DNA"/>
</dbReference>
<feature type="region of interest" description="Disordered" evidence="1">
    <location>
        <begin position="61"/>
        <end position="92"/>
    </location>
</feature>
<dbReference type="AlphaFoldDB" id="A0A2W1ND97"/>
<dbReference type="RefSeq" id="WP_089198449.1">
    <property type="nucleotide sequence ID" value="NZ_NHRJ02000001.1"/>
</dbReference>